<protein>
    <recommendedName>
        <fullName evidence="3">Terminase small subunit</fullName>
    </recommendedName>
</protein>
<keyword evidence="2" id="KW-1185">Reference proteome</keyword>
<gene>
    <name evidence="1" type="ORF">J2S76_004166</name>
</gene>
<evidence type="ECO:0008006" key="3">
    <source>
        <dbReference type="Google" id="ProtNLM"/>
    </source>
</evidence>
<comment type="caution">
    <text evidence="1">The sequence shown here is derived from an EMBL/GenBank/DDBJ whole genome shotgun (WGS) entry which is preliminary data.</text>
</comment>
<sequence>MQRAVIRPEARGERRQVKLTMMPARHARRADAGAAGDALAEGAIRRAHAGQYSIGPTGERQAERRDGDGVMWTVEKVARALCEADNLDPDETDPADISGKRLPYWRRYVPRAVAAIEAMREPIEAIRTDGSDEMKNSSEVWRAMIDAILAEGT</sequence>
<accession>A0ABU0DMV3</accession>
<reference evidence="1 2" key="1">
    <citation type="submission" date="2023-07" db="EMBL/GenBank/DDBJ databases">
        <title>Genomic Encyclopedia of Type Strains, Phase IV (KMG-IV): sequencing the most valuable type-strain genomes for metagenomic binning, comparative biology and taxonomic classification.</title>
        <authorList>
            <person name="Goeker M."/>
        </authorList>
    </citation>
    <scope>NUCLEOTIDE SEQUENCE [LARGE SCALE GENOMIC DNA]</scope>
    <source>
        <strain evidence="1 2">DSM 1277</strain>
    </source>
</reference>
<dbReference type="EMBL" id="JAUSUH010000012">
    <property type="protein sequence ID" value="MDQ0349715.1"/>
    <property type="molecule type" value="Genomic_DNA"/>
</dbReference>
<name>A0ABU0DMV3_9HYPH</name>
<dbReference type="Proteomes" id="UP001238467">
    <property type="component" value="Unassembled WGS sequence"/>
</dbReference>
<dbReference type="RefSeq" id="WP_307063639.1">
    <property type="nucleotide sequence ID" value="NZ_JAUSUH010000012.1"/>
</dbReference>
<organism evidence="1 2">
    <name type="scientific">Ancylobacter vacuolatus</name>
    <dbReference type="NCBI Taxonomy" id="223389"/>
    <lineage>
        <taxon>Bacteria</taxon>
        <taxon>Pseudomonadati</taxon>
        <taxon>Pseudomonadota</taxon>
        <taxon>Alphaproteobacteria</taxon>
        <taxon>Hyphomicrobiales</taxon>
        <taxon>Xanthobacteraceae</taxon>
        <taxon>Ancylobacter</taxon>
    </lineage>
</organism>
<proteinExistence type="predicted"/>
<evidence type="ECO:0000313" key="2">
    <source>
        <dbReference type="Proteomes" id="UP001238467"/>
    </source>
</evidence>
<evidence type="ECO:0000313" key="1">
    <source>
        <dbReference type="EMBL" id="MDQ0349715.1"/>
    </source>
</evidence>